<dbReference type="GO" id="GO:0005886">
    <property type="term" value="C:plasma membrane"/>
    <property type="evidence" value="ECO:0007669"/>
    <property type="project" value="UniProtKB-SubCell"/>
</dbReference>
<evidence type="ECO:0000256" key="4">
    <source>
        <dbReference type="ARBA" id="ARBA00022989"/>
    </source>
</evidence>
<gene>
    <name evidence="7" type="ORF">CXZ10_12550</name>
</gene>
<sequence>MTSIDRDDDSRHGVWDDVQAIAMGTFFAAIGIEFFRDAHLGTGGTAGVAFLIHYVTEFGIGPVIFLLNLPFYAFGWVTLGREFTLKTFAAVALLSAESYFMHDAFAIGYSAPWFSAITGGALTGVGMLMLFRHKSSLGGIGILAAFVQEKLGWRAGKFQLATDLVILATSFLVLDWKNVALSVLGAVVLNLVLAVNHKPGRYNGY</sequence>
<feature type="transmembrane region" description="Helical" evidence="6">
    <location>
        <begin position="113"/>
        <end position="131"/>
    </location>
</feature>
<evidence type="ECO:0008006" key="9">
    <source>
        <dbReference type="Google" id="ProtNLM"/>
    </source>
</evidence>
<comment type="subcellular location">
    <subcellularLocation>
        <location evidence="1">Cell membrane</location>
        <topology evidence="1">Multi-pass membrane protein</topology>
    </subcellularLocation>
</comment>
<evidence type="ECO:0000256" key="2">
    <source>
        <dbReference type="ARBA" id="ARBA00022475"/>
    </source>
</evidence>
<evidence type="ECO:0000313" key="8">
    <source>
        <dbReference type="Proteomes" id="UP000233491"/>
    </source>
</evidence>
<evidence type="ECO:0000256" key="5">
    <source>
        <dbReference type="ARBA" id="ARBA00023136"/>
    </source>
</evidence>
<dbReference type="Proteomes" id="UP000233491">
    <property type="component" value="Unassembled WGS sequence"/>
</dbReference>
<keyword evidence="8" id="KW-1185">Reference proteome</keyword>
<keyword evidence="3 6" id="KW-0812">Transmembrane</keyword>
<dbReference type="OrthoDB" id="3296441at2"/>
<keyword evidence="4 6" id="KW-1133">Transmembrane helix</keyword>
<feature type="transmembrane region" description="Helical" evidence="6">
    <location>
        <begin position="20"/>
        <end position="36"/>
    </location>
</feature>
<dbReference type="EMBL" id="PJNW01000009">
    <property type="protein sequence ID" value="PKR88940.1"/>
    <property type="molecule type" value="Genomic_DNA"/>
</dbReference>
<keyword evidence="2" id="KW-1003">Cell membrane</keyword>
<dbReference type="AlphaFoldDB" id="A0A1I4SGP0"/>
<reference evidence="7 8" key="1">
    <citation type="submission" date="2017-12" db="EMBL/GenBank/DDBJ databases">
        <title>Anaerobic carbon monoxide metabolism by Pleomorphomonas carboxyditropha sp. nov., a new mesophilic hydrogenogenic carboxidotroph.</title>
        <authorList>
            <person name="Esquivel-Elizondo S."/>
            <person name="Krajmalnik-Brown R."/>
        </authorList>
    </citation>
    <scope>NUCLEOTIDE SEQUENCE [LARGE SCALE GENOMIC DNA]</scope>
    <source>
        <strain evidence="7 8">R5-392</strain>
    </source>
</reference>
<dbReference type="InterPro" id="IPR003740">
    <property type="entry name" value="YitT"/>
</dbReference>
<feature type="transmembrane region" description="Helical" evidence="6">
    <location>
        <begin position="48"/>
        <end position="71"/>
    </location>
</feature>
<dbReference type="InterPro" id="IPR051461">
    <property type="entry name" value="UPF0750_membrane"/>
</dbReference>
<dbReference type="PANTHER" id="PTHR33545:SF5">
    <property type="entry name" value="UPF0750 MEMBRANE PROTEIN YITT"/>
    <property type="match status" value="1"/>
</dbReference>
<comment type="caution">
    <text evidence="7">The sequence shown here is derived from an EMBL/GenBank/DDBJ whole genome shotgun (WGS) entry which is preliminary data.</text>
</comment>
<dbReference type="Pfam" id="PF02588">
    <property type="entry name" value="YitT_membrane"/>
    <property type="match status" value="1"/>
</dbReference>
<dbReference type="PANTHER" id="PTHR33545">
    <property type="entry name" value="UPF0750 MEMBRANE PROTEIN YITT-RELATED"/>
    <property type="match status" value="1"/>
</dbReference>
<organism evidence="7 8">
    <name type="scientific">Pleomorphomonas diazotrophica</name>
    <dbReference type="NCBI Taxonomy" id="1166257"/>
    <lineage>
        <taxon>Bacteria</taxon>
        <taxon>Pseudomonadati</taxon>
        <taxon>Pseudomonadota</taxon>
        <taxon>Alphaproteobacteria</taxon>
        <taxon>Hyphomicrobiales</taxon>
        <taxon>Pleomorphomonadaceae</taxon>
        <taxon>Pleomorphomonas</taxon>
    </lineage>
</organism>
<keyword evidence="5 6" id="KW-0472">Membrane</keyword>
<proteinExistence type="predicted"/>
<feature type="transmembrane region" description="Helical" evidence="6">
    <location>
        <begin position="179"/>
        <end position="196"/>
    </location>
</feature>
<protein>
    <recommendedName>
        <fullName evidence="9">YitT family protein</fullName>
    </recommendedName>
</protein>
<name>A0A1I4SGP0_9HYPH</name>
<accession>A0A1I4SGP0</accession>
<evidence type="ECO:0000256" key="1">
    <source>
        <dbReference type="ARBA" id="ARBA00004651"/>
    </source>
</evidence>
<dbReference type="RefSeq" id="WP_101289685.1">
    <property type="nucleotide sequence ID" value="NZ_FOUQ01000003.1"/>
</dbReference>
<evidence type="ECO:0000313" key="7">
    <source>
        <dbReference type="EMBL" id="PKR88940.1"/>
    </source>
</evidence>
<evidence type="ECO:0000256" key="6">
    <source>
        <dbReference type="SAM" id="Phobius"/>
    </source>
</evidence>
<evidence type="ECO:0000256" key="3">
    <source>
        <dbReference type="ARBA" id="ARBA00022692"/>
    </source>
</evidence>